<evidence type="ECO:0000313" key="12">
    <source>
        <dbReference type="EMBL" id="NUZ04800.1"/>
    </source>
</evidence>
<evidence type="ECO:0000259" key="10">
    <source>
        <dbReference type="Pfam" id="PF21082"/>
    </source>
</evidence>
<dbReference type="Pfam" id="PF21082">
    <property type="entry name" value="MS_channel_3rd"/>
    <property type="match status" value="1"/>
</dbReference>
<evidence type="ECO:0000259" key="11">
    <source>
        <dbReference type="Pfam" id="PF21088"/>
    </source>
</evidence>
<evidence type="ECO:0000256" key="8">
    <source>
        <dbReference type="SAM" id="Phobius"/>
    </source>
</evidence>
<dbReference type="Pfam" id="PF21088">
    <property type="entry name" value="MS_channel_1st"/>
    <property type="match status" value="1"/>
</dbReference>
<sequence length="378" mass="41455">MNPTTLEPGWLSSLPGLHAPYANWAFAVIAALASYLAMSMVLRIASARAAAFAAHTRNRFDDMAVEVFGATNRWLIALTALLIGASLLDLPARWATRIDHLWFITIALQFALWINELVTIALRVYVHRHATAGMTQVSASAMLLSWGLRTAIWTVVLLAVLSNLGVDITAFVASLGIGGIAIALAVQNVLGDLFASLAIAVDKPFEVGDAVQFGSVNGSVEHIGLKTTRVRSLSGEQIVISNTELLKQTIRNYKRMNERRIQFKFGVTYDTPADKAREIPGIVKRIVESSEQLRFDRAHLATLGESSLDYEVVYYVRDASYALYMDLQQMINLRLIEELQKLGTSLAFPTRTVQIVTVPAAGSDEGPAPEARSRQVMQ</sequence>
<feature type="transmembrane region" description="Helical" evidence="8">
    <location>
        <begin position="20"/>
        <end position="42"/>
    </location>
</feature>
<evidence type="ECO:0000259" key="9">
    <source>
        <dbReference type="Pfam" id="PF00924"/>
    </source>
</evidence>
<keyword evidence="13" id="KW-1185">Reference proteome</keyword>
<proteinExistence type="inferred from homology"/>
<dbReference type="Gene3D" id="3.30.70.100">
    <property type="match status" value="1"/>
</dbReference>
<dbReference type="InterPro" id="IPR010920">
    <property type="entry name" value="LSM_dom_sf"/>
</dbReference>
<dbReference type="PANTHER" id="PTHR30566">
    <property type="entry name" value="YNAI-RELATED MECHANOSENSITIVE ION CHANNEL"/>
    <property type="match status" value="1"/>
</dbReference>
<evidence type="ECO:0000256" key="6">
    <source>
        <dbReference type="ARBA" id="ARBA00023136"/>
    </source>
</evidence>
<feature type="region of interest" description="Disordered" evidence="7">
    <location>
        <begin position="359"/>
        <end position="378"/>
    </location>
</feature>
<feature type="transmembrane region" description="Helical" evidence="8">
    <location>
        <begin position="168"/>
        <end position="186"/>
    </location>
</feature>
<dbReference type="EMBL" id="JABWMJ010000001">
    <property type="protein sequence ID" value="NUZ04800.1"/>
    <property type="molecule type" value="Genomic_DNA"/>
</dbReference>
<keyword evidence="4 8" id="KW-0812">Transmembrane</keyword>
<evidence type="ECO:0000256" key="1">
    <source>
        <dbReference type="ARBA" id="ARBA00004651"/>
    </source>
</evidence>
<dbReference type="GO" id="GO:0005886">
    <property type="term" value="C:plasma membrane"/>
    <property type="evidence" value="ECO:0007669"/>
    <property type="project" value="UniProtKB-SubCell"/>
</dbReference>
<dbReference type="InterPro" id="IPR023408">
    <property type="entry name" value="MscS_beta-dom_sf"/>
</dbReference>
<comment type="similarity">
    <text evidence="2">Belongs to the MscS (TC 1.A.23) family.</text>
</comment>
<dbReference type="GO" id="GO:0008381">
    <property type="term" value="F:mechanosensitive monoatomic ion channel activity"/>
    <property type="evidence" value="ECO:0007669"/>
    <property type="project" value="UniProtKB-ARBA"/>
</dbReference>
<name>A0A7Y6NKH1_9BURK</name>
<feature type="domain" description="Mechanosensitive ion channel transmembrane helices 2/3" evidence="11">
    <location>
        <begin position="149"/>
        <end position="187"/>
    </location>
</feature>
<feature type="domain" description="Mechanosensitive ion channel MscS C-terminal" evidence="10">
    <location>
        <begin position="262"/>
        <end position="341"/>
    </location>
</feature>
<comment type="caution">
    <text evidence="12">The sequence shown here is derived from an EMBL/GenBank/DDBJ whole genome shotgun (WGS) entry which is preliminary data.</text>
</comment>
<dbReference type="InterPro" id="IPR011066">
    <property type="entry name" value="MscS_channel_C_sf"/>
</dbReference>
<dbReference type="Gene3D" id="2.30.30.60">
    <property type="match status" value="1"/>
</dbReference>
<dbReference type="SUPFAM" id="SSF82861">
    <property type="entry name" value="Mechanosensitive channel protein MscS (YggB), transmembrane region"/>
    <property type="match status" value="1"/>
</dbReference>
<keyword evidence="6 8" id="KW-0472">Membrane</keyword>
<evidence type="ECO:0000256" key="2">
    <source>
        <dbReference type="ARBA" id="ARBA00008017"/>
    </source>
</evidence>
<dbReference type="PANTHER" id="PTHR30566:SF25">
    <property type="entry name" value="INNER MEMBRANE PROTEIN"/>
    <property type="match status" value="1"/>
</dbReference>
<comment type="subcellular location">
    <subcellularLocation>
        <location evidence="1">Cell membrane</location>
        <topology evidence="1">Multi-pass membrane protein</topology>
    </subcellularLocation>
</comment>
<dbReference type="InterPro" id="IPR011014">
    <property type="entry name" value="MscS_channel_TM-2"/>
</dbReference>
<reference evidence="12 13" key="1">
    <citation type="submission" date="2020-06" db="EMBL/GenBank/DDBJ databases">
        <title>Schlegella sp. ID0723 isolated from air conditioner.</title>
        <authorList>
            <person name="Kim D.Y."/>
            <person name="Kim D.-U."/>
        </authorList>
    </citation>
    <scope>NUCLEOTIDE SEQUENCE [LARGE SCALE GENOMIC DNA]</scope>
    <source>
        <strain evidence="12 13">ID0723</strain>
    </source>
</reference>
<dbReference type="AlphaFoldDB" id="A0A7Y6NKH1"/>
<dbReference type="InterPro" id="IPR049142">
    <property type="entry name" value="MS_channel_1st"/>
</dbReference>
<feature type="transmembrane region" description="Helical" evidence="8">
    <location>
        <begin position="63"/>
        <end position="88"/>
    </location>
</feature>
<dbReference type="SUPFAM" id="SSF82689">
    <property type="entry name" value="Mechanosensitive channel protein MscS (YggB), C-terminal domain"/>
    <property type="match status" value="1"/>
</dbReference>
<keyword evidence="3" id="KW-1003">Cell membrane</keyword>
<accession>A0A7Y6NKH1</accession>
<protein>
    <submittedName>
        <fullName evidence="12">Mechanosensitive ion channel family protein</fullName>
    </submittedName>
</protein>
<keyword evidence="5 8" id="KW-1133">Transmembrane helix</keyword>
<dbReference type="Proteomes" id="UP000529637">
    <property type="component" value="Unassembled WGS sequence"/>
</dbReference>
<evidence type="ECO:0000256" key="3">
    <source>
        <dbReference type="ARBA" id="ARBA00022475"/>
    </source>
</evidence>
<dbReference type="Gene3D" id="1.10.287.1260">
    <property type="match status" value="1"/>
</dbReference>
<organism evidence="12 13">
    <name type="scientific">Piscinibacter koreensis</name>
    <dbReference type="NCBI Taxonomy" id="2742824"/>
    <lineage>
        <taxon>Bacteria</taxon>
        <taxon>Pseudomonadati</taxon>
        <taxon>Pseudomonadota</taxon>
        <taxon>Betaproteobacteria</taxon>
        <taxon>Burkholderiales</taxon>
        <taxon>Sphaerotilaceae</taxon>
        <taxon>Piscinibacter</taxon>
    </lineage>
</organism>
<feature type="transmembrane region" description="Helical" evidence="8">
    <location>
        <begin position="100"/>
        <end position="122"/>
    </location>
</feature>
<dbReference type="RefSeq" id="WP_176066029.1">
    <property type="nucleotide sequence ID" value="NZ_JABWMJ010000001.1"/>
</dbReference>
<evidence type="ECO:0000256" key="5">
    <source>
        <dbReference type="ARBA" id="ARBA00022989"/>
    </source>
</evidence>
<dbReference type="SUPFAM" id="SSF50182">
    <property type="entry name" value="Sm-like ribonucleoproteins"/>
    <property type="match status" value="1"/>
</dbReference>
<evidence type="ECO:0000313" key="13">
    <source>
        <dbReference type="Proteomes" id="UP000529637"/>
    </source>
</evidence>
<evidence type="ECO:0000256" key="7">
    <source>
        <dbReference type="SAM" id="MobiDB-lite"/>
    </source>
</evidence>
<feature type="transmembrane region" description="Helical" evidence="8">
    <location>
        <begin position="143"/>
        <end position="162"/>
    </location>
</feature>
<dbReference type="Pfam" id="PF00924">
    <property type="entry name" value="MS_channel_2nd"/>
    <property type="match status" value="1"/>
</dbReference>
<dbReference type="InterPro" id="IPR006685">
    <property type="entry name" value="MscS_channel_2nd"/>
</dbReference>
<dbReference type="InterPro" id="IPR049278">
    <property type="entry name" value="MS_channel_C"/>
</dbReference>
<evidence type="ECO:0000256" key="4">
    <source>
        <dbReference type="ARBA" id="ARBA00022692"/>
    </source>
</evidence>
<gene>
    <name evidence="12" type="ORF">HQN59_03405</name>
</gene>
<feature type="domain" description="Mechanosensitive ion channel MscS" evidence="9">
    <location>
        <begin position="188"/>
        <end position="255"/>
    </location>
</feature>